<dbReference type="Proteomes" id="UP000224006">
    <property type="component" value="Unassembled WGS sequence"/>
</dbReference>
<feature type="compositionally biased region" description="Basic and acidic residues" evidence="2">
    <location>
        <begin position="733"/>
        <end position="743"/>
    </location>
</feature>
<feature type="region of interest" description="Disordered" evidence="2">
    <location>
        <begin position="733"/>
        <end position="814"/>
    </location>
</feature>
<feature type="compositionally biased region" description="Polar residues" evidence="2">
    <location>
        <begin position="2571"/>
        <end position="2580"/>
    </location>
</feature>
<feature type="compositionally biased region" description="Basic and acidic residues" evidence="2">
    <location>
        <begin position="1020"/>
        <end position="1045"/>
    </location>
</feature>
<feature type="compositionally biased region" description="Low complexity" evidence="2">
    <location>
        <begin position="2803"/>
        <end position="2824"/>
    </location>
</feature>
<feature type="region of interest" description="Disordered" evidence="2">
    <location>
        <begin position="2560"/>
        <end position="2683"/>
    </location>
</feature>
<feature type="compositionally biased region" description="Low complexity" evidence="2">
    <location>
        <begin position="3004"/>
        <end position="3023"/>
    </location>
</feature>
<feature type="region of interest" description="Disordered" evidence="2">
    <location>
        <begin position="2793"/>
        <end position="2853"/>
    </location>
</feature>
<accession>A0A2A9M7X0</accession>
<feature type="region of interest" description="Disordered" evidence="2">
    <location>
        <begin position="383"/>
        <end position="406"/>
    </location>
</feature>
<feature type="compositionally biased region" description="Low complexity" evidence="2">
    <location>
        <begin position="1931"/>
        <end position="1957"/>
    </location>
</feature>
<organism evidence="3 4">
    <name type="scientific">Besnoitia besnoiti</name>
    <name type="common">Apicomplexan protozoan</name>
    <dbReference type="NCBI Taxonomy" id="94643"/>
    <lineage>
        <taxon>Eukaryota</taxon>
        <taxon>Sar</taxon>
        <taxon>Alveolata</taxon>
        <taxon>Apicomplexa</taxon>
        <taxon>Conoidasida</taxon>
        <taxon>Coccidia</taxon>
        <taxon>Eucoccidiorida</taxon>
        <taxon>Eimeriorina</taxon>
        <taxon>Sarcocystidae</taxon>
        <taxon>Besnoitia</taxon>
    </lineage>
</organism>
<feature type="compositionally biased region" description="Low complexity" evidence="2">
    <location>
        <begin position="1560"/>
        <end position="1579"/>
    </location>
</feature>
<protein>
    <submittedName>
        <fullName evidence="3">Uncharacterized protein</fullName>
    </submittedName>
</protein>
<feature type="compositionally biased region" description="Low complexity" evidence="2">
    <location>
        <begin position="1964"/>
        <end position="1973"/>
    </location>
</feature>
<proteinExistence type="predicted"/>
<feature type="compositionally biased region" description="Polar residues" evidence="2">
    <location>
        <begin position="1895"/>
        <end position="1908"/>
    </location>
</feature>
<feature type="compositionally biased region" description="Polar residues" evidence="2">
    <location>
        <begin position="1822"/>
        <end position="1832"/>
    </location>
</feature>
<dbReference type="PANTHER" id="PTHR13037:SF24">
    <property type="entry name" value="POLYCOMB PROTEIN PCL-RELATED"/>
    <property type="match status" value="1"/>
</dbReference>
<feature type="compositionally biased region" description="Polar residues" evidence="2">
    <location>
        <begin position="2659"/>
        <end position="2677"/>
    </location>
</feature>
<feature type="compositionally biased region" description="Basic and acidic residues" evidence="2">
    <location>
        <begin position="2598"/>
        <end position="2611"/>
    </location>
</feature>
<feature type="region of interest" description="Disordered" evidence="2">
    <location>
        <begin position="1607"/>
        <end position="2010"/>
    </location>
</feature>
<feature type="compositionally biased region" description="Low complexity" evidence="2">
    <location>
        <begin position="1461"/>
        <end position="1472"/>
    </location>
</feature>
<feature type="compositionally biased region" description="Low complexity" evidence="2">
    <location>
        <begin position="1869"/>
        <end position="1890"/>
    </location>
</feature>
<feature type="region of interest" description="Disordered" evidence="2">
    <location>
        <begin position="2482"/>
        <end position="2514"/>
    </location>
</feature>
<feature type="compositionally biased region" description="Low complexity" evidence="2">
    <location>
        <begin position="1056"/>
        <end position="1093"/>
    </location>
</feature>
<feature type="region of interest" description="Disordered" evidence="2">
    <location>
        <begin position="977"/>
        <end position="1098"/>
    </location>
</feature>
<dbReference type="OrthoDB" id="332234at2759"/>
<feature type="compositionally biased region" description="Polar residues" evidence="2">
    <location>
        <begin position="977"/>
        <end position="989"/>
    </location>
</feature>
<gene>
    <name evidence="3" type="ORF">BESB_072470</name>
</gene>
<evidence type="ECO:0000313" key="3">
    <source>
        <dbReference type="EMBL" id="PFH34095.1"/>
    </source>
</evidence>
<feature type="region of interest" description="Disordered" evidence="2">
    <location>
        <begin position="1449"/>
        <end position="1579"/>
    </location>
</feature>
<dbReference type="RefSeq" id="XP_029218104.1">
    <property type="nucleotide sequence ID" value="XM_029365620.1"/>
</dbReference>
<reference evidence="3 4" key="1">
    <citation type="submission" date="2017-09" db="EMBL/GenBank/DDBJ databases">
        <title>Genome sequencing of Besnoitia besnoiti strain Bb-Ger1.</title>
        <authorList>
            <person name="Schares G."/>
            <person name="Venepally P."/>
            <person name="Lorenzi H.A."/>
        </authorList>
    </citation>
    <scope>NUCLEOTIDE SEQUENCE [LARGE SCALE GENOMIC DNA]</scope>
    <source>
        <strain evidence="3 4">Bb-Ger1</strain>
    </source>
</reference>
<feature type="compositionally biased region" description="Polar residues" evidence="2">
    <location>
        <begin position="1535"/>
        <end position="1548"/>
    </location>
</feature>
<feature type="region of interest" description="Disordered" evidence="2">
    <location>
        <begin position="423"/>
        <end position="577"/>
    </location>
</feature>
<sequence length="3492" mass="373824">MMRGGAPAPSPTPHAGTLYCPNPAAKFLEALKSNMEMPRPGVTLDDFPFFPLPPANSSVYTDVVITIHPLGPTSARLEVWNPKQQAYPVLLLWISLLIRPGTPPNRFAVRVSSRLLRTEASRILVGAALSSAAVHPLFAAYNHLVVRLPSDSATGSGSDKDFETYWLEKQPPRFAPPVQPAPIWRPNSAPSLWKAEQQWAPEGSFAGTGTPAPVDPRYLSGSAAGVTNPHFASASPLTAPVQPFHGVSGVRPAGVYPYVGAAAVEREQAPVRERSILQYIDEVARVSSGAQAYGGGGRSALELASFLRAANGDRPAGAEGTHYPTYASLPQPGLHVPARPAHGAVAPVDTAGVPQRTELDLDGHLRDIQETFEGVPEAWVTGRSGLRKRQAASRVPPAASPEGLPTVRILDAGSPRAWTPCFPAEGELAASPPLPPSSAQASHAGLTHGPSLKPRQGRGCSALSPGENAGRGRHAEYAATSADDGRGAAGEGRPPGGDDVCSVADAAVPESRSSPPRCKRESKGAQPGGRATYGDEQPRTPASSSDFSFGKRRGFNDGAHDFSSLEDGSKDAKDDDEWTSFERARLRWLRRRKGEEDDDDDDSMFDDDDEKLDAVTLPSPFFLDHLQRMQEKEERLRSRIQALNAAVPTDHRRRAFDQLFGKWKKSAKPTLSNAVDDLVDQLLYTIPAGTRLAGKASKARRLRTTKASDDDEDEGGVRGRLRFFEDLSEKLEAKQRKERDRERRKQKVYPNSKEVKSALGQDLLSRRRKKLQDESDGGLARSSVAGSADDTLGGSGPAGGDTKTARSPSLARPPSQVIFAAPLVTPSPRAEAAGGDATKMGLSPALDLSSLNREAAKAQDKHMFFPDARKLVAVRFSTSPERLASAAELAPSAPAEPPAIGGSPQPFAPTAGLVSSAATTPRPSMFASTRSCLAPSTFMAAARESSAGAGSLTAQGYQAAHRLLDRFNSATSSVGAADSLQASGPSNSVKLFDEPRVGAAFPGDTEEESARAWEGSDGDLGSRDVSARGHRQDSASIHSRMDSGRTARHHPLVTISPPTTSHSSHCRLSLSSSTSASSASSAKSSSRAKSTSSRGFAGRGTRCVKRAFETPPLCSLPSSSVSPSSSDSRKFYSPGALLNPLPIVPYADSTPLSTSSLLSFLPDIPPASPAERRSCERAAASLSRAEDRDEEVDAWDTLSSRAEDPGFQMPSRFAVRSTVAGNSLMSMATRRVSGNAPRSSCSLSSRRRGLRLFQPSAIHLQCPPSLPSSPSSSRERVSSLASLPSLPPEPLPEPGDRAPSRDASVMSPRRFRGCARSPSLTSAASVAYATLPSPSSPRFSVSLSARLTRQTYSKFRSSSSSPCLSARERSSAWLRARSLPGFSSCLFSSDLIVSHFASSSLLHATCAGRRSRRRTLSVSRGAGTGDSQVDGDQPPSKRAFSAVLEPVATHGAEPPAKKDLAASGTSAGGAKAQPKQASGRAKSPAGAQVKPPGAAQESQTQSPQKKAAPASASGKAQDGAQPTSAAKQAAKPVSAQKQEVTKVATSRKPSAAPPGSPERPTGSAAKTGGPAGKAKAAAGEELQFLETSSSGFLSRLFSSMAILDGDEQYEPVRQRAARPQGSPDASQPPATRPDAGAECGEPTGASKAGEKAADSGDPLVASKASPARRPSPNKAKEPAKGQAKKPPGPPPPTGKRPTPEKAPAEARAESRNPSPQRDKAGKVQGLDAVKNLRAAQPLKQGGEGRADGGQDAKGAHPANKPSDRPIADAKQPIAEQRRRQLEEMRQQRDAEIERRKMAARQKKLPPKKKPPPAKKGRPPLTSPQKPVSSAETQLGVADVAAASSSRGKHDSKPSREPSVKKSTTTTAGSLPSRSASRLTSPRRSLTSKSSAAKRNFSSQNRLSSSPVCTSVRGGESSASRAKSVFAGEPGTSPQAPSKAATPPPASTSSEPSASLTAPPAPVISPTSTTQSTAPVPPPPAPKPSPPPADTTPKSPQKKAGPKPCDLPPKGLVNTLHRRNVFLSADDAVSSCLFGISGFLTEMTLRPKEAAELFKGVEGEQKRREMKEKTKMLVEALESVADDVGLRYYEKLDELKNAAADLAEALGQHESSREEKEDDGAAQSDKETTARGYRRSADARRGHSAEKRSKGDGKTMEATVHRGRVPMPAEKRKELADFCELQTADLTIEQMSERADAALARCVTVILTESLRATRRACLIVGDNSNLHEKLPSVPTRMAPRAPEEVEDTVTSAVVQWSVLRKRIEKETKQLEEEGFSDASTEPTTRRSSRYRSQTSSSSKKKKKGHALLCEISDALKSPSASERRRAFRTLEKMLRHCLEKGKREFCSFGDDYMGPSPFERDVAMYRAIERNNILRQLREICLSGKIKSEAWDDDVSSSEEDEDPSEISCRRGPHADLDGHTLSVTTEEGGGRVVSVKKGIFENDVPVDDKLRGDVCVTMDGNKKVVSVRKGANDVSLSSLAAASSAYPPAAGSARGRGRNSQGRSARFQEDRHDNKRAGILKHSQAPYHPPLGELLKQPVVPTNSNVYQIAAHAAEIVTPPRSDAGAPLSPSDQLPQSRDNPMRRGAQPQAAEFDLEDSLRNADVGERSRVAESQSQKASTPVSGCARFDDESTGTVMPETRAPAHWKEEEGSAATHANKASSLHMQPRSRQPSVFSDVSGVSGLSEHRLPTQLRLDLLDEKKRLKREQKALQKRASESTSPELQRRSPSRSRSAVQPPSNTLSDPNKVQNTHKGRRTSGLWFQYTDEKRQGFKFAREDASKASEFLLLNLPPGQHGASAQASHLRLTTSRLRSRTSPSRAPGGASRGAGGGQAGRGKPRSHSASKYGPQRGPTVVDERRIVNLKIIDPLEFKPPPKNKKLADTDWAKYGRPAPRIAREQREQLKPQVTADEDLDAFDWALDKIYRVVVGGHPDDEKQEQKEGDEASPENAQPGDLAPQISVTAASPAGSNSGDSPPLPKSPKALQEQKLLASAGETAFGKFGRPAVPRRTPRAAAEPAFPTRQATLKLVSSKPLDLSKVHNRHKQAPVPRLSPEELKELELDGLDDDGSPPSATPLLKKAGPQTKGGLRPSPIAPPGVCLPSPRAERAMIHDLKQGIKRGEEAFLVVGRAADPRVLDKAKREGRHIDEVTAVVRIQSMWRKRREKSQKQASDAAGAVQKKQVKYSDEKNLKQTREEVKAKVCSTVKSAEEKVEEQKDKDDYVRVPIQVLHQLREEISSAEASACPQLYEIPGYPGVKGNFEGLWHIWMAQRQRDLQHEATMIDSVLEKSDTSYTLPRAALPQLDISGSSVACAAAPALWEPLPTEDLMTHRYEACPGAPPGVGVEDPMAHMHGPSAYRVTLMKNDAAARGAAACYPGASGYGNPQLAYDVVRIPDTECFDEINEQRRNSLLESGSGMTAYPVLAVPLSEVSKDKLGKTGVTQDNTFVLFPYGEDATQCGFQKRAFYADEMHRSFDTFWDQMKANDVFCNRS</sequence>
<feature type="region of interest" description="Disordered" evidence="2">
    <location>
        <begin position="1261"/>
        <end position="1305"/>
    </location>
</feature>
<feature type="compositionally biased region" description="Low complexity" evidence="2">
    <location>
        <begin position="2482"/>
        <end position="2506"/>
    </location>
</feature>
<feature type="compositionally biased region" description="Polar residues" evidence="2">
    <location>
        <begin position="2731"/>
        <end position="2750"/>
    </location>
</feature>
<feature type="compositionally biased region" description="Basic and acidic residues" evidence="2">
    <location>
        <begin position="1697"/>
        <end position="1721"/>
    </location>
</feature>
<feature type="compositionally biased region" description="Basic and acidic residues" evidence="2">
    <location>
        <begin position="2707"/>
        <end position="2717"/>
    </location>
</feature>
<dbReference type="PANTHER" id="PTHR13037">
    <property type="entry name" value="FORMIN"/>
    <property type="match status" value="1"/>
</dbReference>
<evidence type="ECO:0000256" key="1">
    <source>
        <dbReference type="ARBA" id="ARBA00022581"/>
    </source>
</evidence>
<keyword evidence="1" id="KW-0945">Host-virus interaction</keyword>
<feature type="compositionally biased region" description="Low complexity" evidence="2">
    <location>
        <begin position="1268"/>
        <end position="1284"/>
    </location>
</feature>
<feature type="compositionally biased region" description="Basic and acidic residues" evidence="2">
    <location>
        <begin position="2123"/>
        <end position="2154"/>
    </location>
</feature>
<feature type="compositionally biased region" description="Basic and acidic residues" evidence="2">
    <location>
        <begin position="1847"/>
        <end position="1859"/>
    </location>
</feature>
<feature type="compositionally biased region" description="Polar residues" evidence="2">
    <location>
        <begin position="2960"/>
        <end position="2974"/>
    </location>
</feature>
<feature type="region of interest" description="Disordered" evidence="2">
    <location>
        <begin position="2934"/>
        <end position="3101"/>
    </location>
</feature>
<dbReference type="GeneID" id="40312173"/>
<feature type="region of interest" description="Disordered" evidence="2">
    <location>
        <begin position="2105"/>
        <end position="2157"/>
    </location>
</feature>
<feature type="region of interest" description="Disordered" evidence="2">
    <location>
        <begin position="2392"/>
        <end position="2428"/>
    </location>
</feature>
<feature type="compositionally biased region" description="Basic and acidic residues" evidence="2">
    <location>
        <begin position="1775"/>
        <end position="1796"/>
    </location>
</feature>
<feature type="compositionally biased region" description="Low complexity" evidence="2">
    <location>
        <begin position="1501"/>
        <end position="1517"/>
    </location>
</feature>
<dbReference type="KEGG" id="bbes:BESB_072470"/>
<feature type="compositionally biased region" description="Gly residues" evidence="2">
    <location>
        <begin position="2825"/>
        <end position="2835"/>
    </location>
</feature>
<feature type="compositionally biased region" description="Acidic residues" evidence="2">
    <location>
        <begin position="2392"/>
        <end position="2405"/>
    </location>
</feature>
<feature type="region of interest" description="Disordered" evidence="2">
    <location>
        <begin position="2707"/>
        <end position="2763"/>
    </location>
</feature>
<comment type="caution">
    <text evidence="3">The sequence shown here is derived from an EMBL/GenBank/DDBJ whole genome shotgun (WGS) entry which is preliminary data.</text>
</comment>
<feature type="region of interest" description="Disordered" evidence="2">
    <location>
        <begin position="589"/>
        <end position="610"/>
    </location>
</feature>
<evidence type="ECO:0000313" key="4">
    <source>
        <dbReference type="Proteomes" id="UP000224006"/>
    </source>
</evidence>
<keyword evidence="4" id="KW-1185">Reference proteome</keyword>
<feature type="region of interest" description="Disordered" evidence="2">
    <location>
        <begin position="2269"/>
        <end position="2304"/>
    </location>
</feature>
<feature type="compositionally biased region" description="Basic and acidic residues" evidence="2">
    <location>
        <begin position="2934"/>
        <end position="2944"/>
    </location>
</feature>
<feature type="region of interest" description="Disordered" evidence="2">
    <location>
        <begin position="3163"/>
        <end position="3182"/>
    </location>
</feature>
<feature type="compositionally biased region" description="Pro residues" evidence="2">
    <location>
        <begin position="1974"/>
        <end position="1989"/>
    </location>
</feature>
<feature type="compositionally biased region" description="Acidic residues" evidence="2">
    <location>
        <begin position="596"/>
        <end position="610"/>
    </location>
</feature>
<evidence type="ECO:0000256" key="2">
    <source>
        <dbReference type="SAM" id="MobiDB-lite"/>
    </source>
</evidence>
<name>A0A2A9M7X0_BESBE</name>
<feature type="compositionally biased region" description="Basic and acidic residues" evidence="2">
    <location>
        <begin position="1742"/>
        <end position="1754"/>
    </location>
</feature>
<feature type="compositionally biased region" description="Polar residues" evidence="2">
    <location>
        <begin position="2612"/>
        <end position="2623"/>
    </location>
</feature>
<feature type="region of interest" description="Disordered" evidence="2">
    <location>
        <begin position="1409"/>
        <end position="1437"/>
    </location>
</feature>
<dbReference type="VEuPathDB" id="ToxoDB:BESB_072470"/>
<dbReference type="EMBL" id="NWUJ01000007">
    <property type="protein sequence ID" value="PFH34095.1"/>
    <property type="molecule type" value="Genomic_DNA"/>
</dbReference>
<feature type="compositionally biased region" description="Basic residues" evidence="2">
    <location>
        <begin position="1797"/>
        <end position="1817"/>
    </location>
</feature>